<proteinExistence type="predicted"/>
<evidence type="ECO:0000313" key="2">
    <source>
        <dbReference type="Proteomes" id="UP000054516"/>
    </source>
</evidence>
<dbReference type="OMA" id="HANMLLV"/>
<gene>
    <name evidence="1" type="ORF">SAMD00023353_1801750</name>
</gene>
<dbReference type="EMBL" id="DF977463">
    <property type="protein sequence ID" value="GAP86242.1"/>
    <property type="molecule type" value="Genomic_DNA"/>
</dbReference>
<reference evidence="1" key="1">
    <citation type="submission" date="2016-03" db="EMBL/GenBank/DDBJ databases">
        <title>Draft genome sequence of Rosellinia necatrix.</title>
        <authorList>
            <person name="Kanematsu S."/>
        </authorList>
    </citation>
    <scope>NUCLEOTIDE SEQUENCE [LARGE SCALE GENOMIC DNA]</scope>
    <source>
        <strain evidence="1">W97</strain>
    </source>
</reference>
<dbReference type="AlphaFoldDB" id="A0A1W2TDZ8"/>
<dbReference type="Pfam" id="PF16062">
    <property type="entry name" value="MavL-like"/>
    <property type="match status" value="2"/>
</dbReference>
<protein>
    <submittedName>
        <fullName evidence="1">Uncharacterized protein</fullName>
    </submittedName>
</protein>
<sequence>MPAHPSLTPFGLLDFPRGVQPPISSNSVAGFGAEAVRADALGTRIVVHGRFPRLAQQFLAHKRRHGSAVERAFYHAGWTWERLAARLVERRALAFVGAADHTVLRTGEVLGGGGGGGGGGARAEWDRVGTGDEPRNARLTLRDYLSYDEIMLGSLLGVSGPSHFINDGRRHNCGHVAAPGDFEPRGVIVGLVGPRFERQDRMDSMYILSDSRAPLQHPHLREIFLDFFGRSASPEAPFDRSLYKARIRITADILFLEANRRAVAAGKRAYVYVVGLGLGVWAWHGPVNQALLYVQACLESLEELADSLSHIDTVEFGWIDKVLGFEQRWMSFGASRRVVDVRFSKRNPAEKLRGDDEGKLLVLSYAWDGNAFPGNEYWSGSLDASGDPAAACMSTIGELHNPLINPAFLDRIKVLEKTPTAPTA</sequence>
<organism evidence="1">
    <name type="scientific">Rosellinia necatrix</name>
    <name type="common">White root-rot fungus</name>
    <dbReference type="NCBI Taxonomy" id="77044"/>
    <lineage>
        <taxon>Eukaryota</taxon>
        <taxon>Fungi</taxon>
        <taxon>Dikarya</taxon>
        <taxon>Ascomycota</taxon>
        <taxon>Pezizomycotina</taxon>
        <taxon>Sordariomycetes</taxon>
        <taxon>Xylariomycetidae</taxon>
        <taxon>Xylariales</taxon>
        <taxon>Xylariaceae</taxon>
        <taxon>Rosellinia</taxon>
    </lineage>
</organism>
<keyword evidence="2" id="KW-1185">Reference proteome</keyword>
<dbReference type="Proteomes" id="UP000054516">
    <property type="component" value="Unassembled WGS sequence"/>
</dbReference>
<dbReference type="OrthoDB" id="6357136at2759"/>
<dbReference type="STRING" id="77044.A0A1W2TDZ8"/>
<evidence type="ECO:0000313" key="1">
    <source>
        <dbReference type="EMBL" id="GAP86242.1"/>
    </source>
</evidence>
<name>A0A1W2TDZ8_ROSNE</name>
<dbReference type="InterPro" id="IPR032063">
    <property type="entry name" value="MavL-like"/>
</dbReference>
<accession>A0A1W2TDZ8</accession>